<dbReference type="Gene3D" id="3.30.20.10">
    <property type="entry name" value="Endochitinase, domain 2"/>
    <property type="match status" value="1"/>
</dbReference>
<protein>
    <submittedName>
        <fullName evidence="4">Glyco_hydro_19_cat domain-containing protein</fullName>
    </submittedName>
</protein>
<dbReference type="GO" id="GO:0004568">
    <property type="term" value="F:chitinase activity"/>
    <property type="evidence" value="ECO:0007669"/>
    <property type="project" value="InterPro"/>
</dbReference>
<feature type="signal peptide" evidence="1">
    <location>
        <begin position="1"/>
        <end position="22"/>
    </location>
</feature>
<dbReference type="Gene3D" id="1.10.530.10">
    <property type="match status" value="1"/>
</dbReference>
<dbReference type="GO" id="GO:0016998">
    <property type="term" value="P:cell wall macromolecule catabolic process"/>
    <property type="evidence" value="ECO:0007669"/>
    <property type="project" value="InterPro"/>
</dbReference>
<evidence type="ECO:0000259" key="2">
    <source>
        <dbReference type="Pfam" id="PF00182"/>
    </source>
</evidence>
<evidence type="ECO:0000313" key="3">
    <source>
        <dbReference type="Proteomes" id="UP000050741"/>
    </source>
</evidence>
<sequence>MLLPQKCLLFPLLLLFSVPINSFRRSLVQSCPKTRRYGRIQSQKCTGAVDPNLKPRVRLEKWFTRDIWENLFPIANQGWGEHPCMPYSFDAFIIAARYFPDFGAISNSSVGESSYTGDELQRRDVAAFFAHVLAESGLNNLRLFNNSSSKLSPRAASECFYRGGFYHFFEGGPRSPLFARRRDGNAFRDGERCVEEGHYCKRSPELDFWYPCKQFKDSSGKANSSAFGGCYFGRGPLQLSWNYNYGQFRHFLRTEGIDVDLLQEPNHLLNRLDPPLAMLSALWFYNTPQPPKPSMHEIMIGEWNPSKRNRAAGYRGSVFGPTSLVINNECTGEDKNPDRMPEGFGLGKRLLSWQPDWANMWKRKPCDCMPVSFAGVLPYFDVKHHPSRRWAKENERNRLRCVYSIYKEPELFRMNVDNSPCLAHSVKIKLTRFGTD</sequence>
<organism evidence="3 4">
    <name type="scientific">Globodera pallida</name>
    <name type="common">Potato cyst nematode worm</name>
    <name type="synonym">Heterodera pallida</name>
    <dbReference type="NCBI Taxonomy" id="36090"/>
    <lineage>
        <taxon>Eukaryota</taxon>
        <taxon>Metazoa</taxon>
        <taxon>Ecdysozoa</taxon>
        <taxon>Nematoda</taxon>
        <taxon>Chromadorea</taxon>
        <taxon>Rhabditida</taxon>
        <taxon>Tylenchina</taxon>
        <taxon>Tylenchomorpha</taxon>
        <taxon>Tylenchoidea</taxon>
        <taxon>Heteroderidae</taxon>
        <taxon>Heteroderinae</taxon>
        <taxon>Globodera</taxon>
    </lineage>
</organism>
<dbReference type="Pfam" id="PF00182">
    <property type="entry name" value="Glyco_hydro_19"/>
    <property type="match status" value="1"/>
</dbReference>
<reference evidence="3" key="2">
    <citation type="submission" date="2014-05" db="EMBL/GenBank/DDBJ databases">
        <title>The genome and life-stage specific transcriptomes of Globodera pallida elucidate key aspects of plant parasitism by a cyst nematode.</title>
        <authorList>
            <person name="Cotton J.A."/>
            <person name="Lilley C.J."/>
            <person name="Jones L.M."/>
            <person name="Kikuchi T."/>
            <person name="Reid A.J."/>
            <person name="Thorpe P."/>
            <person name="Tsai I.J."/>
            <person name="Beasley H."/>
            <person name="Blok V."/>
            <person name="Cock P.J.A."/>
            <person name="Van den Akker S.E."/>
            <person name="Holroyd N."/>
            <person name="Hunt M."/>
            <person name="Mantelin S."/>
            <person name="Naghra H."/>
            <person name="Pain A."/>
            <person name="Palomares-Rius J.E."/>
            <person name="Zarowiecki M."/>
            <person name="Berriman M."/>
            <person name="Jones J.T."/>
            <person name="Urwin P.E."/>
        </authorList>
    </citation>
    <scope>NUCLEOTIDE SEQUENCE [LARGE SCALE GENOMIC DNA]</scope>
    <source>
        <strain evidence="3">Lindley</strain>
    </source>
</reference>
<accession>A0A183BVV8</accession>
<feature type="domain" description="Glycoside hydrolase family 19 catalytic" evidence="2">
    <location>
        <begin position="223"/>
        <end position="349"/>
    </location>
</feature>
<keyword evidence="3" id="KW-1185">Reference proteome</keyword>
<dbReference type="AlphaFoldDB" id="A0A183BVV8"/>
<dbReference type="Proteomes" id="UP000050741">
    <property type="component" value="Unassembled WGS sequence"/>
</dbReference>
<dbReference type="InterPro" id="IPR023346">
    <property type="entry name" value="Lysozyme-like_dom_sf"/>
</dbReference>
<dbReference type="PANTHER" id="PTHR47836">
    <property type="entry name" value="PROTEIN CBG09520-RELATED"/>
    <property type="match status" value="1"/>
</dbReference>
<reference evidence="4" key="3">
    <citation type="submission" date="2016-06" db="UniProtKB">
        <authorList>
            <consortium name="WormBaseParasite"/>
        </authorList>
    </citation>
    <scope>IDENTIFICATION</scope>
</reference>
<dbReference type="CDD" id="cd00325">
    <property type="entry name" value="chitinase_GH19"/>
    <property type="match status" value="1"/>
</dbReference>
<proteinExistence type="predicted"/>
<dbReference type="InterPro" id="IPR000726">
    <property type="entry name" value="Glyco_hydro_19_cat"/>
</dbReference>
<keyword evidence="1" id="KW-0732">Signal</keyword>
<feature type="chain" id="PRO_5008146686" evidence="1">
    <location>
        <begin position="23"/>
        <end position="436"/>
    </location>
</feature>
<dbReference type="SUPFAM" id="SSF53955">
    <property type="entry name" value="Lysozyme-like"/>
    <property type="match status" value="1"/>
</dbReference>
<reference evidence="3" key="1">
    <citation type="submission" date="2013-12" db="EMBL/GenBank/DDBJ databases">
        <authorList>
            <person name="Aslett M."/>
        </authorList>
    </citation>
    <scope>NUCLEOTIDE SEQUENCE [LARGE SCALE GENOMIC DNA]</scope>
    <source>
        <strain evidence="3">Lindley</strain>
    </source>
</reference>
<dbReference type="WBParaSite" id="GPLIN_000474600">
    <property type="protein sequence ID" value="GPLIN_000474600"/>
    <property type="gene ID" value="GPLIN_000474600"/>
</dbReference>
<evidence type="ECO:0000256" key="1">
    <source>
        <dbReference type="SAM" id="SignalP"/>
    </source>
</evidence>
<name>A0A183BVV8_GLOPA</name>
<dbReference type="PANTHER" id="PTHR47836:SF1">
    <property type="entry name" value="GLYCO_HYDRO_19_CAT DOMAIN-CONTAINING PROTEIN"/>
    <property type="match status" value="1"/>
</dbReference>
<dbReference type="GO" id="GO:0006032">
    <property type="term" value="P:chitin catabolic process"/>
    <property type="evidence" value="ECO:0007669"/>
    <property type="project" value="InterPro"/>
</dbReference>
<evidence type="ECO:0000313" key="4">
    <source>
        <dbReference type="WBParaSite" id="GPLIN_000474600"/>
    </source>
</evidence>